<evidence type="ECO:0000256" key="3">
    <source>
        <dbReference type="SAM" id="MobiDB-lite"/>
    </source>
</evidence>
<dbReference type="Pfam" id="PF13280">
    <property type="entry name" value="WYL"/>
    <property type="match status" value="1"/>
</dbReference>
<dbReference type="Pfam" id="PF08279">
    <property type="entry name" value="HTH_11"/>
    <property type="match status" value="1"/>
</dbReference>
<dbReference type="GO" id="GO:0003700">
    <property type="term" value="F:DNA-binding transcription factor activity"/>
    <property type="evidence" value="ECO:0007669"/>
    <property type="project" value="InterPro"/>
</dbReference>
<feature type="region of interest" description="Disordered" evidence="3">
    <location>
        <begin position="291"/>
        <end position="343"/>
    </location>
</feature>
<dbReference type="RefSeq" id="WP_220203881.1">
    <property type="nucleotide sequence ID" value="NZ_BNJK01000001.1"/>
</dbReference>
<feature type="region of interest" description="Disordered" evidence="3">
    <location>
        <begin position="372"/>
        <end position="405"/>
    </location>
</feature>
<keyword evidence="6" id="KW-1185">Reference proteome</keyword>
<evidence type="ECO:0000259" key="4">
    <source>
        <dbReference type="PROSITE" id="PS51000"/>
    </source>
</evidence>
<dbReference type="InterPro" id="IPR013196">
    <property type="entry name" value="HTH_11"/>
</dbReference>
<dbReference type="InterPro" id="IPR051534">
    <property type="entry name" value="CBASS_pafABC_assoc_protein"/>
</dbReference>
<dbReference type="InterPro" id="IPR036388">
    <property type="entry name" value="WH-like_DNA-bd_sf"/>
</dbReference>
<gene>
    <name evidence="5" type="ORF">KSF_031230</name>
</gene>
<accession>A0A8J3ILZ2</accession>
<dbReference type="InterPro" id="IPR026881">
    <property type="entry name" value="WYL_dom"/>
</dbReference>
<dbReference type="PROSITE" id="PS52050">
    <property type="entry name" value="WYL"/>
    <property type="match status" value="1"/>
</dbReference>
<dbReference type="PANTHER" id="PTHR34580">
    <property type="match status" value="1"/>
</dbReference>
<evidence type="ECO:0000313" key="6">
    <source>
        <dbReference type="Proteomes" id="UP000597444"/>
    </source>
</evidence>
<feature type="domain" description="HTH deoR-type" evidence="4">
    <location>
        <begin position="2"/>
        <end position="60"/>
    </location>
</feature>
<feature type="compositionally biased region" description="Basic residues" evidence="3">
    <location>
        <begin position="328"/>
        <end position="343"/>
    </location>
</feature>
<dbReference type="Gene3D" id="1.10.10.10">
    <property type="entry name" value="Winged helix-like DNA-binding domain superfamily/Winged helix DNA-binding domain"/>
    <property type="match status" value="1"/>
</dbReference>
<dbReference type="Proteomes" id="UP000597444">
    <property type="component" value="Unassembled WGS sequence"/>
</dbReference>
<dbReference type="PROSITE" id="PS51000">
    <property type="entry name" value="HTH_DEOR_2"/>
    <property type="match status" value="1"/>
</dbReference>
<organism evidence="5 6">
    <name type="scientific">Reticulibacter mediterranei</name>
    <dbReference type="NCBI Taxonomy" id="2778369"/>
    <lineage>
        <taxon>Bacteria</taxon>
        <taxon>Bacillati</taxon>
        <taxon>Chloroflexota</taxon>
        <taxon>Ktedonobacteria</taxon>
        <taxon>Ktedonobacterales</taxon>
        <taxon>Reticulibacteraceae</taxon>
        <taxon>Reticulibacter</taxon>
    </lineage>
</organism>
<sequence>MRADRLLSILMLLQTKGRMTAHDLASQLEVSERTIYRDLEALSSAGVPVYTERGPGGGCSLVDGYQTRLTGLTDAEVRALFLFNLAGPLADLGLGKALDDALLKLEAALPAASRVKVEQIRQRFHLDTTWWYHSADGSSSLQTIQEALWQDRKLCLMYRESDASWSEYALDPYGLVSKADIWYLVGICNNTYHVLRVSRIIRATLLDDQFSRVADFNLAQYWSEYCAQLETNHPPYAVPLRLAPDDAASLPQLLSEWGYMLVESDDLVEPEVQPQVVPFQQYHQKNSVLSLDNGARWRHPQQKKRRLSTQTGRSQQKKDPAFVQARPQQKKGHTLPHTQQKKAIPHVRNKKNAISVLKKTGDWLVVDGGKPVAQSRNERKKAPSQQKKSVGFMAQRKKTDLKKVASSVNKKKQFSRSIKKSNLYFFPVASLPQSA</sequence>
<dbReference type="InterPro" id="IPR036390">
    <property type="entry name" value="WH_DNA-bd_sf"/>
</dbReference>
<keyword evidence="1" id="KW-0805">Transcription regulation</keyword>
<keyword evidence="2" id="KW-0804">Transcription</keyword>
<dbReference type="PANTHER" id="PTHR34580:SF1">
    <property type="entry name" value="PROTEIN PAFC"/>
    <property type="match status" value="1"/>
</dbReference>
<proteinExistence type="predicted"/>
<protein>
    <recommendedName>
        <fullName evidence="4">HTH deoR-type domain-containing protein</fullName>
    </recommendedName>
</protein>
<name>A0A8J3ILZ2_9CHLR</name>
<dbReference type="InterPro" id="IPR001034">
    <property type="entry name" value="DeoR_HTH"/>
</dbReference>
<dbReference type="EMBL" id="BNJK01000001">
    <property type="protein sequence ID" value="GHO93075.1"/>
    <property type="molecule type" value="Genomic_DNA"/>
</dbReference>
<dbReference type="AlphaFoldDB" id="A0A8J3ILZ2"/>
<feature type="compositionally biased region" description="Basic residues" evidence="3">
    <location>
        <begin position="296"/>
        <end position="307"/>
    </location>
</feature>
<dbReference type="SUPFAM" id="SSF46785">
    <property type="entry name" value="Winged helix' DNA-binding domain"/>
    <property type="match status" value="1"/>
</dbReference>
<reference evidence="5" key="1">
    <citation type="submission" date="2020-10" db="EMBL/GenBank/DDBJ databases">
        <title>Taxonomic study of unclassified bacteria belonging to the class Ktedonobacteria.</title>
        <authorList>
            <person name="Yabe S."/>
            <person name="Wang C.M."/>
            <person name="Zheng Y."/>
            <person name="Sakai Y."/>
            <person name="Cavaletti L."/>
            <person name="Monciardini P."/>
            <person name="Donadio S."/>
        </authorList>
    </citation>
    <scope>NUCLEOTIDE SEQUENCE</scope>
    <source>
        <strain evidence="5">ID150040</strain>
    </source>
</reference>
<evidence type="ECO:0000256" key="1">
    <source>
        <dbReference type="ARBA" id="ARBA00023015"/>
    </source>
</evidence>
<comment type="caution">
    <text evidence="5">The sequence shown here is derived from an EMBL/GenBank/DDBJ whole genome shotgun (WGS) entry which is preliminary data.</text>
</comment>
<evidence type="ECO:0000313" key="5">
    <source>
        <dbReference type="EMBL" id="GHO93075.1"/>
    </source>
</evidence>
<evidence type="ECO:0000256" key="2">
    <source>
        <dbReference type="ARBA" id="ARBA00023163"/>
    </source>
</evidence>